<evidence type="ECO:0000256" key="3">
    <source>
        <dbReference type="ARBA" id="ARBA00023143"/>
    </source>
</evidence>
<gene>
    <name evidence="4 6" type="primary">fliE</name>
    <name evidence="6" type="ORF">NCTC503_01116</name>
</gene>
<evidence type="ECO:0000256" key="5">
    <source>
        <dbReference type="NCBIfam" id="TIGR00205"/>
    </source>
</evidence>
<dbReference type="InterPro" id="IPR001624">
    <property type="entry name" value="FliE"/>
</dbReference>
<accession>A0A4U9R7Y5</accession>
<comment type="similarity">
    <text evidence="2 4">Belongs to the FliE family.</text>
</comment>
<evidence type="ECO:0000313" key="6">
    <source>
        <dbReference type="EMBL" id="VTQ87664.1"/>
    </source>
</evidence>
<dbReference type="Pfam" id="PF02049">
    <property type="entry name" value="FliE"/>
    <property type="match status" value="1"/>
</dbReference>
<dbReference type="OrthoDB" id="9812413at2"/>
<dbReference type="PANTHER" id="PTHR34653:SF1">
    <property type="entry name" value="FLAGELLAR HOOK-BASAL BODY COMPLEX PROTEIN FLIE"/>
    <property type="match status" value="1"/>
</dbReference>
<dbReference type="NCBIfam" id="TIGR00205">
    <property type="entry name" value="fliE"/>
    <property type="match status" value="1"/>
</dbReference>
<dbReference type="GO" id="GO:0005198">
    <property type="term" value="F:structural molecule activity"/>
    <property type="evidence" value="ECO:0007669"/>
    <property type="project" value="UniProtKB-UniRule"/>
</dbReference>
<evidence type="ECO:0000256" key="4">
    <source>
        <dbReference type="HAMAP-Rule" id="MF_00724"/>
    </source>
</evidence>
<keyword evidence="6" id="KW-0966">Cell projection</keyword>
<reference evidence="6 7" key="1">
    <citation type="submission" date="2019-05" db="EMBL/GenBank/DDBJ databases">
        <authorList>
            <consortium name="Pathogen Informatics"/>
        </authorList>
    </citation>
    <scope>NUCLEOTIDE SEQUENCE [LARGE SCALE GENOMIC DNA]</scope>
    <source>
        <strain evidence="6 7">NCTC503</strain>
    </source>
</reference>
<dbReference type="Proteomes" id="UP000308489">
    <property type="component" value="Chromosome 1"/>
</dbReference>
<dbReference type="PANTHER" id="PTHR34653">
    <property type="match status" value="1"/>
</dbReference>
<sequence>MKINEFIPIKTIDMLQSNKEEKVSDNKSGFAKTLKEELDNVNEVQLKNQVNTSDFLSGKDIDMHELMLGASEAKISLQYAIEIRNKLLDAYTELNRMQL</sequence>
<keyword evidence="6" id="KW-0969">Cilium</keyword>
<dbReference type="RefSeq" id="WP_138209808.1">
    <property type="nucleotide sequence ID" value="NZ_CBCRUQ010000004.1"/>
</dbReference>
<evidence type="ECO:0000256" key="2">
    <source>
        <dbReference type="ARBA" id="ARBA00009272"/>
    </source>
</evidence>
<dbReference type="PRINTS" id="PR01006">
    <property type="entry name" value="FLGHOOKFLIE"/>
</dbReference>
<keyword evidence="6" id="KW-0282">Flagellum</keyword>
<protein>
    <recommendedName>
        <fullName evidence="4 5">Flagellar hook-basal body complex protein FliE</fullName>
    </recommendedName>
</protein>
<name>A0A4U9R7Y5_HATHI</name>
<dbReference type="AlphaFoldDB" id="A0A4U9R7Y5"/>
<keyword evidence="7" id="KW-1185">Reference proteome</keyword>
<evidence type="ECO:0000313" key="7">
    <source>
        <dbReference type="Proteomes" id="UP000308489"/>
    </source>
</evidence>
<dbReference type="HAMAP" id="MF_00724">
    <property type="entry name" value="FliE"/>
    <property type="match status" value="1"/>
</dbReference>
<keyword evidence="3 4" id="KW-0975">Bacterial flagellum</keyword>
<dbReference type="KEGG" id="hhw:NCTC503_01116"/>
<organism evidence="6 7">
    <name type="scientific">Hathewaya histolytica</name>
    <name type="common">Clostridium histolyticum</name>
    <dbReference type="NCBI Taxonomy" id="1498"/>
    <lineage>
        <taxon>Bacteria</taxon>
        <taxon>Bacillati</taxon>
        <taxon>Bacillota</taxon>
        <taxon>Clostridia</taxon>
        <taxon>Eubacteriales</taxon>
        <taxon>Clostridiaceae</taxon>
        <taxon>Hathewaya</taxon>
    </lineage>
</organism>
<comment type="subcellular location">
    <subcellularLocation>
        <location evidence="1 4">Bacterial flagellum basal body</location>
    </subcellularLocation>
</comment>
<dbReference type="GO" id="GO:0003774">
    <property type="term" value="F:cytoskeletal motor activity"/>
    <property type="evidence" value="ECO:0007669"/>
    <property type="project" value="InterPro"/>
</dbReference>
<proteinExistence type="inferred from homology"/>
<dbReference type="GO" id="GO:0009425">
    <property type="term" value="C:bacterial-type flagellum basal body"/>
    <property type="evidence" value="ECO:0007669"/>
    <property type="project" value="UniProtKB-SubCell"/>
</dbReference>
<dbReference type="EMBL" id="LR590481">
    <property type="protein sequence ID" value="VTQ87664.1"/>
    <property type="molecule type" value="Genomic_DNA"/>
</dbReference>
<evidence type="ECO:0000256" key="1">
    <source>
        <dbReference type="ARBA" id="ARBA00004117"/>
    </source>
</evidence>
<dbReference type="GO" id="GO:0071973">
    <property type="term" value="P:bacterial-type flagellum-dependent cell motility"/>
    <property type="evidence" value="ECO:0007669"/>
    <property type="project" value="InterPro"/>
</dbReference>